<dbReference type="InterPro" id="IPR011042">
    <property type="entry name" value="6-blade_b-propeller_TolB-like"/>
</dbReference>
<dbReference type="InterPro" id="IPR047153">
    <property type="entry name" value="TRIM45/56/19-like"/>
</dbReference>
<dbReference type="Gene3D" id="2.120.10.30">
    <property type="entry name" value="TolB, C-terminal domain"/>
    <property type="match status" value="1"/>
</dbReference>
<evidence type="ECO:0000313" key="4">
    <source>
        <dbReference type="EMBL" id="CAC5385488.1"/>
    </source>
</evidence>
<sequence length="562" mass="64929">MAQNPSTCQLCEIETNIEWKCYECDILFCDGCKVKIHSKLRISDSHHVLNIKTCTEENSEIFQRAQLKNKPCERHKKHMCIFYCDECDELICSACLPESHSNHKFQEIEEAFDKKLTAIKSIQEETKKELEEIKNDSQKLEEFVLCSSKNFEMDKLKIQNQNSILKMRIEQKNVELLEELDDRRNKMEERISKEREAVQARKNYLLLKTKKINRALKSFQPSNIFHILKVVFRFKSKDTGIIANGFGSFEEEDVSKECEHVEIDFEILQREIPLPGTISGIINCKNESHKLWVYNNKNILRKILYTEVNLEIENEIFVKVQDISVDKEDVLYLIEKGSSDIKRLTKKKGFKRFANMSPFQPISIHVTEKQEIIVGLINDGKCKVVFLEQSGKVKIGLFLDQHSNPLFHHPNKITSAKNGDIWVADCKPGLEGRVVIINKDGNFKAIISKDDVKDKFEPNGLVSTNTGHMIVSSKLRFFIFSQNGSCLDIKFISVYKHSNDFDRLMISMTIPPVISLDKTEEVYLLSSYIGVENNVLMFCFMGLDEDGQESPLMKTARINIID</sequence>
<dbReference type="SUPFAM" id="SSF57845">
    <property type="entry name" value="B-box zinc-binding domain"/>
    <property type="match status" value="1"/>
</dbReference>
<accession>A0A6J8BND3</accession>
<keyword evidence="1" id="KW-0862">Zinc</keyword>
<keyword evidence="2" id="KW-0175">Coiled coil</keyword>
<dbReference type="PROSITE" id="PS50119">
    <property type="entry name" value="ZF_BBOX"/>
    <property type="match status" value="1"/>
</dbReference>
<dbReference type="Gene3D" id="3.30.160.60">
    <property type="entry name" value="Classic Zinc Finger"/>
    <property type="match status" value="1"/>
</dbReference>
<dbReference type="CDD" id="cd19757">
    <property type="entry name" value="Bbox1"/>
    <property type="match status" value="1"/>
</dbReference>
<dbReference type="SMART" id="SM00336">
    <property type="entry name" value="BBOX"/>
    <property type="match status" value="2"/>
</dbReference>
<gene>
    <name evidence="4" type="ORF">MCOR_21031</name>
</gene>
<dbReference type="GO" id="GO:0008270">
    <property type="term" value="F:zinc ion binding"/>
    <property type="evidence" value="ECO:0007669"/>
    <property type="project" value="UniProtKB-KW"/>
</dbReference>
<dbReference type="PANTHER" id="PTHR25462">
    <property type="entry name" value="BONUS, ISOFORM C-RELATED"/>
    <property type="match status" value="1"/>
</dbReference>
<dbReference type="InterPro" id="IPR000315">
    <property type="entry name" value="Znf_B-box"/>
</dbReference>
<proteinExistence type="predicted"/>
<evidence type="ECO:0000313" key="5">
    <source>
        <dbReference type="Proteomes" id="UP000507470"/>
    </source>
</evidence>
<keyword evidence="1" id="KW-0863">Zinc-finger</keyword>
<dbReference type="PANTHER" id="PTHR25462:SF296">
    <property type="entry name" value="MEIOTIC P26, ISOFORM F"/>
    <property type="match status" value="1"/>
</dbReference>
<dbReference type="EMBL" id="CACVKT020003724">
    <property type="protein sequence ID" value="CAC5385488.1"/>
    <property type="molecule type" value="Genomic_DNA"/>
</dbReference>
<evidence type="ECO:0000256" key="2">
    <source>
        <dbReference type="SAM" id="Coils"/>
    </source>
</evidence>
<dbReference type="Pfam" id="PF00643">
    <property type="entry name" value="zf-B_box"/>
    <property type="match status" value="1"/>
</dbReference>
<dbReference type="OrthoDB" id="6108862at2759"/>
<name>A0A6J8BND3_MYTCO</name>
<dbReference type="SUPFAM" id="SSF101898">
    <property type="entry name" value="NHL repeat"/>
    <property type="match status" value="1"/>
</dbReference>
<evidence type="ECO:0000256" key="1">
    <source>
        <dbReference type="PROSITE-ProRule" id="PRU00024"/>
    </source>
</evidence>
<dbReference type="CDD" id="cd19756">
    <property type="entry name" value="Bbox2"/>
    <property type="match status" value="1"/>
</dbReference>
<keyword evidence="1" id="KW-0479">Metal-binding</keyword>
<protein>
    <recommendedName>
        <fullName evidence="3">B box-type domain-containing protein</fullName>
    </recommendedName>
</protein>
<dbReference type="AlphaFoldDB" id="A0A6J8BND3"/>
<organism evidence="4 5">
    <name type="scientific">Mytilus coruscus</name>
    <name type="common">Sea mussel</name>
    <dbReference type="NCBI Taxonomy" id="42192"/>
    <lineage>
        <taxon>Eukaryota</taxon>
        <taxon>Metazoa</taxon>
        <taxon>Spiralia</taxon>
        <taxon>Lophotrochozoa</taxon>
        <taxon>Mollusca</taxon>
        <taxon>Bivalvia</taxon>
        <taxon>Autobranchia</taxon>
        <taxon>Pteriomorphia</taxon>
        <taxon>Mytilida</taxon>
        <taxon>Mytiloidea</taxon>
        <taxon>Mytilidae</taxon>
        <taxon>Mytilinae</taxon>
        <taxon>Mytilus</taxon>
    </lineage>
</organism>
<keyword evidence="5" id="KW-1185">Reference proteome</keyword>
<reference evidence="4 5" key="1">
    <citation type="submission" date="2020-06" db="EMBL/GenBank/DDBJ databases">
        <authorList>
            <person name="Li R."/>
            <person name="Bekaert M."/>
        </authorList>
    </citation>
    <scope>NUCLEOTIDE SEQUENCE [LARGE SCALE GENOMIC DNA]</scope>
    <source>
        <strain evidence="5">wild</strain>
    </source>
</reference>
<feature type="coiled-coil region" evidence="2">
    <location>
        <begin position="116"/>
        <end position="197"/>
    </location>
</feature>
<feature type="domain" description="B box-type" evidence="3">
    <location>
        <begin position="67"/>
        <end position="108"/>
    </location>
</feature>
<dbReference type="Proteomes" id="UP000507470">
    <property type="component" value="Unassembled WGS sequence"/>
</dbReference>
<evidence type="ECO:0000259" key="3">
    <source>
        <dbReference type="PROSITE" id="PS50119"/>
    </source>
</evidence>